<dbReference type="EMBL" id="LR134246">
    <property type="protein sequence ID" value="VED34298.1"/>
    <property type="molecule type" value="Genomic_DNA"/>
</dbReference>
<evidence type="ECO:0000313" key="2">
    <source>
        <dbReference type="EMBL" id="RRL39500.1"/>
    </source>
</evidence>
<dbReference type="RefSeq" id="WP_000362947.1">
    <property type="nucleotide sequence ID" value="NZ_AP022173.1"/>
</dbReference>
<protein>
    <recommendedName>
        <fullName evidence="6">Glycosaminoglycan attachment site</fullName>
    </recommendedName>
</protein>
<evidence type="ECO:0000313" key="1">
    <source>
        <dbReference type="EMBL" id="MDK2694646.1"/>
    </source>
</evidence>
<dbReference type="AlphaFoldDB" id="A0A148HKJ2"/>
<evidence type="ECO:0008006" key="6">
    <source>
        <dbReference type="Google" id="ProtNLM"/>
    </source>
</evidence>
<dbReference type="Proteomes" id="UP001223829">
    <property type="component" value="Unassembled WGS sequence"/>
</dbReference>
<dbReference type="Proteomes" id="UP000272662">
    <property type="component" value="Unassembled WGS sequence"/>
</dbReference>
<accession>A0A148HKJ2</accession>
<reference evidence="2 4" key="1">
    <citation type="submission" date="2018-11" db="EMBL/GenBank/DDBJ databases">
        <title>E. coli isolates of the female bladder.</title>
        <authorList>
            <person name="Garretto A."/>
            <person name="Miller-Ensminger T."/>
            <person name="Wolfe A.J."/>
            <person name="Putonti C."/>
        </authorList>
    </citation>
    <scope>NUCLEOTIDE SEQUENCE [LARGE SCALE GENOMIC DNA]</scope>
    <source>
        <strain evidence="2 4">UMB1727</strain>
    </source>
</reference>
<dbReference type="GeneID" id="45797028"/>
<evidence type="ECO:0000313" key="4">
    <source>
        <dbReference type="Proteomes" id="UP000272662"/>
    </source>
</evidence>
<organism evidence="2 4">
    <name type="scientific">Escherichia coli</name>
    <dbReference type="NCBI Taxonomy" id="562"/>
    <lineage>
        <taxon>Bacteria</taxon>
        <taxon>Pseudomonadati</taxon>
        <taxon>Pseudomonadota</taxon>
        <taxon>Gammaproteobacteria</taxon>
        <taxon>Enterobacterales</taxon>
        <taxon>Enterobacteriaceae</taxon>
        <taxon>Escherichia</taxon>
    </lineage>
</organism>
<reference evidence="1" key="3">
    <citation type="submission" date="2023-05" db="EMBL/GenBank/DDBJ databases">
        <title>Efficient inhibition of multidrug-resistant Escherichia coli by a new antibiotic combination.</title>
        <authorList>
            <person name="Lin T."/>
        </authorList>
    </citation>
    <scope>NUCLEOTIDE SEQUENCE</scope>
    <source>
        <strain evidence="1">YmmD45</strain>
    </source>
</reference>
<evidence type="ECO:0000313" key="3">
    <source>
        <dbReference type="EMBL" id="VED34298.1"/>
    </source>
</evidence>
<proteinExistence type="predicted"/>
<sequence length="390" mass="45115">MDLFSTKIARNKLNHNFKTIYTDPKLAPVRAVIQSWGRGLLERSGEQTKFINEFQTTFNSSMWELYLNEMFIRLGYSVDYTKDSPDFCVSTPLGYKFNVEAMVSDKPHKPPVSEIFSEAKFKHQSTLKLLGKIKDKRDLFTGINGKKFPYSTMEHVIGKPFVLALAPFDSDLSLTQNNTIINRVLFGIEEPTMRDLVNGRQRRVLSIKKNEDTEIPLGIFTNDSYKEISAIVFSTTGTFGKAIVQSRVDRYVRYTRFRALDVNVFIANEGMKNEGSHTRKLGPDHYVTTKRQFYNNEVVGADIVMCRTRDYKETHFDGLHVYYNPYASVPLDKNVFFPPEITHNFYDIENDIPDQRHPDGALVSRQVFEISKVCRRHIINNWFPEQSKVL</sequence>
<evidence type="ECO:0000313" key="5">
    <source>
        <dbReference type="Proteomes" id="UP000277930"/>
    </source>
</evidence>
<reference evidence="3 5" key="2">
    <citation type="submission" date="2018-12" db="EMBL/GenBank/DDBJ databases">
        <authorList>
            <consortium name="Pathogen Informatics"/>
        </authorList>
    </citation>
    <scope>NUCLEOTIDE SEQUENCE [LARGE SCALE GENOMIC DNA]</scope>
    <source>
        <strain evidence="3 5">NCTC9702</strain>
    </source>
</reference>
<dbReference type="Proteomes" id="UP000277930">
    <property type="component" value="Chromosome 1"/>
</dbReference>
<name>A0A148HKJ2_ECOLX</name>
<dbReference type="EMBL" id="JASMQD010000001">
    <property type="protein sequence ID" value="MDK2694646.1"/>
    <property type="molecule type" value="Genomic_DNA"/>
</dbReference>
<dbReference type="EMBL" id="RRVG01000047">
    <property type="protein sequence ID" value="RRL39500.1"/>
    <property type="molecule type" value="Genomic_DNA"/>
</dbReference>
<gene>
    <name evidence="2" type="ORF">DU321_24515</name>
    <name evidence="3" type="ORF">NCTC9702_01472</name>
    <name evidence="1" type="ORF">QO046_09590</name>
</gene>